<dbReference type="EMBL" id="RIBY02001556">
    <property type="protein sequence ID" value="KAH9828455.1"/>
    <property type="molecule type" value="Genomic_DNA"/>
</dbReference>
<reference evidence="2 3" key="1">
    <citation type="journal article" date="2018" name="IMA Fungus">
        <title>IMA Genome-F 10: Nine draft genome sequences of Claviceps purpurea s.lat., including C. arundinis, C. humidiphila, and C. cf. spartinae, pseudomolecules for the pitch canker pathogen Fusarium circinatum, draft genome of Davidsoniella eucalypti, Grosmannia galeiformis, Quambalaria eucalypti, and Teratosphaeria destructans.</title>
        <authorList>
            <person name="Wingfield B.D."/>
            <person name="Liu M."/>
            <person name="Nguyen H.D."/>
            <person name="Lane F.A."/>
            <person name="Morgan S.W."/>
            <person name="De Vos L."/>
            <person name="Wilken P.M."/>
            <person name="Duong T.A."/>
            <person name="Aylward J."/>
            <person name="Coetzee M.P."/>
            <person name="Dadej K."/>
            <person name="De Beer Z.W."/>
            <person name="Findlay W."/>
            <person name="Havenga M."/>
            <person name="Kolarik M."/>
            <person name="Menzies J.G."/>
            <person name="Naidoo K."/>
            <person name="Pochopski O."/>
            <person name="Shoukouhi P."/>
            <person name="Santana Q.C."/>
            <person name="Seifert K.A."/>
            <person name="Soal N."/>
            <person name="Steenkamp E.T."/>
            <person name="Tatham C.T."/>
            <person name="van der Nest M.A."/>
            <person name="Wingfield M.J."/>
        </authorList>
    </citation>
    <scope>NUCLEOTIDE SEQUENCE [LARGE SCALE GENOMIC DNA]</scope>
    <source>
        <strain evidence="2">CMW44962</strain>
    </source>
</reference>
<comment type="caution">
    <text evidence="2">The sequence shown here is derived from an EMBL/GenBank/DDBJ whole genome shotgun (WGS) entry which is preliminary data.</text>
</comment>
<name>A0A9W7STN5_9PEZI</name>
<sequence length="387" mass="43408">MNLTRWKSPSQRQKSEELLDFHHGLLRSSKTSIRLAQILPGSGTKRVAINLIDSFVSGPGQQPYDALSYTWGDDLRTKYVKCNNKRLAVTTTLLEALQRFRDSDKVVTLWIDQICICQGRISERNEQVQLMGDIFRAASKVVVWLGNDYDDSAAGMQLAKQLLHIAQSRNVSRLGADDLETHGLPKRGHRRWKAFAAILRRPWFWRTWVVQEVVLNPHVELVLGPNSLSWDELESIIALLEGPLPTDWQLDQAISAAVLPFSRINKIRSRHRRTITTLLSPFTPDAHLDGGVVAEPESMKTPTNADDPELLDLLLMSRGLGASDPRDKIYALLGLSKHDIHPDYSLSPESVFTDFALQTIGAATLALSKREALSLDLSSDVREVAKH</sequence>
<reference evidence="2 3" key="2">
    <citation type="journal article" date="2021" name="Curr. Genet.">
        <title>Genetic response to nitrogen starvation in the aggressive Eucalyptus foliar pathogen Teratosphaeria destructans.</title>
        <authorList>
            <person name="Havenga M."/>
            <person name="Wingfield B.D."/>
            <person name="Wingfield M.J."/>
            <person name="Dreyer L.L."/>
            <person name="Roets F."/>
            <person name="Aylward J."/>
        </authorList>
    </citation>
    <scope>NUCLEOTIDE SEQUENCE [LARGE SCALE GENOMIC DNA]</scope>
    <source>
        <strain evidence="2">CMW44962</strain>
    </source>
</reference>
<dbReference type="PANTHER" id="PTHR24148">
    <property type="entry name" value="ANKYRIN REPEAT DOMAIN-CONTAINING PROTEIN 39 HOMOLOG-RELATED"/>
    <property type="match status" value="1"/>
</dbReference>
<proteinExistence type="predicted"/>
<dbReference type="PANTHER" id="PTHR24148:SF73">
    <property type="entry name" value="HET DOMAIN PROTEIN (AFU_ORTHOLOGUE AFUA_8G01020)"/>
    <property type="match status" value="1"/>
</dbReference>
<organism evidence="2 3">
    <name type="scientific">Teratosphaeria destructans</name>
    <dbReference type="NCBI Taxonomy" id="418781"/>
    <lineage>
        <taxon>Eukaryota</taxon>
        <taxon>Fungi</taxon>
        <taxon>Dikarya</taxon>
        <taxon>Ascomycota</taxon>
        <taxon>Pezizomycotina</taxon>
        <taxon>Dothideomycetes</taxon>
        <taxon>Dothideomycetidae</taxon>
        <taxon>Mycosphaerellales</taxon>
        <taxon>Teratosphaeriaceae</taxon>
        <taxon>Teratosphaeria</taxon>
    </lineage>
</organism>
<evidence type="ECO:0000259" key="1">
    <source>
        <dbReference type="Pfam" id="PF06985"/>
    </source>
</evidence>
<evidence type="ECO:0000313" key="3">
    <source>
        <dbReference type="Proteomes" id="UP001138500"/>
    </source>
</evidence>
<dbReference type="AlphaFoldDB" id="A0A9W7STN5"/>
<accession>A0A9W7STN5</accession>
<gene>
    <name evidence="2" type="ORF">Tdes44962_MAKER02373</name>
</gene>
<dbReference type="InterPro" id="IPR010730">
    <property type="entry name" value="HET"/>
</dbReference>
<dbReference type="Pfam" id="PF06985">
    <property type="entry name" value="HET"/>
    <property type="match status" value="1"/>
</dbReference>
<keyword evidence="3" id="KW-1185">Reference proteome</keyword>
<dbReference type="InterPro" id="IPR052895">
    <property type="entry name" value="HetReg/Transcr_Mod"/>
</dbReference>
<feature type="domain" description="Heterokaryon incompatibility" evidence="1">
    <location>
        <begin position="64"/>
        <end position="212"/>
    </location>
</feature>
<dbReference type="OrthoDB" id="2157530at2759"/>
<dbReference type="Proteomes" id="UP001138500">
    <property type="component" value="Unassembled WGS sequence"/>
</dbReference>
<protein>
    <submittedName>
        <fullName evidence="2">Heterokaryon incompatibility protein 6, OR allele-like</fullName>
    </submittedName>
</protein>
<evidence type="ECO:0000313" key="2">
    <source>
        <dbReference type="EMBL" id="KAH9828455.1"/>
    </source>
</evidence>